<sequence>MQIRRPPVSFNGTSVGLDVHALSVVAHAVDEETGHVQWTRLCPDYGEILDWLHRLRGPVRVAYEAGPTGFGLARALAGAEIDCVVAAPSKLIRPAGDRVKTDARDAAHLTRLLRLGEVTAVTVPDAEVEAVRDLVRAREDARADLMRVRHRLSKLLLRQGRVYSGGQAWTGVHETWLRRQRFDDAHTAAAFDHHFDAVLNATAARDRLDEQIVTVAASPRWADQVDRLGCLRGISALTGLALTVEIGDWTRFTGSSIGAYVGLVPTEHSSGGSRVQGSITKTGNAHVRRLLIESAWHHRAAYRNPGPTMRARWAKVDPALKARGHAGNRRLHQQWCRFNDRKKPHVVANVAVARQLAGWCWSLATLT</sequence>
<dbReference type="InterPro" id="IPR047650">
    <property type="entry name" value="Transpos_IS110"/>
</dbReference>
<gene>
    <name evidence="3" type="ORF">BST44_29180</name>
</gene>
<protein>
    <submittedName>
        <fullName evidence="3">IS110 family transposase</fullName>
    </submittedName>
</protein>
<dbReference type="EMBL" id="MVIJ01000143">
    <property type="protein sequence ID" value="ORB62871.1"/>
    <property type="molecule type" value="Genomic_DNA"/>
</dbReference>
<dbReference type="PANTHER" id="PTHR33055">
    <property type="entry name" value="TRANSPOSASE FOR INSERTION SEQUENCE ELEMENT IS1111A"/>
    <property type="match status" value="1"/>
</dbReference>
<feature type="domain" description="Transposase IS116/IS110/IS902 C-terminal" evidence="2">
    <location>
        <begin position="231"/>
        <end position="299"/>
    </location>
</feature>
<dbReference type="GO" id="GO:0003677">
    <property type="term" value="F:DNA binding"/>
    <property type="evidence" value="ECO:0007669"/>
    <property type="project" value="InterPro"/>
</dbReference>
<keyword evidence="4" id="KW-1185">Reference proteome</keyword>
<evidence type="ECO:0000313" key="4">
    <source>
        <dbReference type="Proteomes" id="UP000192601"/>
    </source>
</evidence>
<comment type="caution">
    <text evidence="3">The sequence shown here is derived from an EMBL/GenBank/DDBJ whole genome shotgun (WGS) entry which is preliminary data.</text>
</comment>
<name>A0A1X0JJA6_MYCSC</name>
<dbReference type="AlphaFoldDB" id="A0A1X0JJA6"/>
<feature type="domain" description="Transposase IS110-like N-terminal" evidence="1">
    <location>
        <begin position="15"/>
        <end position="157"/>
    </location>
</feature>
<dbReference type="Pfam" id="PF01548">
    <property type="entry name" value="DEDD_Tnp_IS110"/>
    <property type="match status" value="1"/>
</dbReference>
<evidence type="ECO:0000259" key="1">
    <source>
        <dbReference type="Pfam" id="PF01548"/>
    </source>
</evidence>
<reference evidence="3 4" key="1">
    <citation type="submission" date="2017-02" db="EMBL/GenBank/DDBJ databases">
        <title>The new phylogeny of genus Mycobacterium.</title>
        <authorList>
            <person name="Tortoli E."/>
            <person name="Trovato A."/>
            <person name="Cirillo D.M."/>
        </authorList>
    </citation>
    <scope>NUCLEOTIDE SEQUENCE [LARGE SCALE GENOMIC DNA]</scope>
    <source>
        <strain evidence="3 4">DSM 43992</strain>
    </source>
</reference>
<evidence type="ECO:0000313" key="3">
    <source>
        <dbReference type="EMBL" id="ORB62871.1"/>
    </source>
</evidence>
<dbReference type="Pfam" id="PF02371">
    <property type="entry name" value="Transposase_20"/>
    <property type="match status" value="1"/>
</dbReference>
<organism evidence="3 4">
    <name type="scientific">Mycobacterium scrofulaceum</name>
    <dbReference type="NCBI Taxonomy" id="1783"/>
    <lineage>
        <taxon>Bacteria</taxon>
        <taxon>Bacillati</taxon>
        <taxon>Actinomycetota</taxon>
        <taxon>Actinomycetes</taxon>
        <taxon>Mycobacteriales</taxon>
        <taxon>Mycobacteriaceae</taxon>
        <taxon>Mycobacterium</taxon>
    </lineage>
</organism>
<dbReference type="Proteomes" id="UP000192601">
    <property type="component" value="Unassembled WGS sequence"/>
</dbReference>
<dbReference type="OrthoDB" id="3191145at2"/>
<dbReference type="InterPro" id="IPR002525">
    <property type="entry name" value="Transp_IS110-like_N"/>
</dbReference>
<evidence type="ECO:0000259" key="2">
    <source>
        <dbReference type="Pfam" id="PF02371"/>
    </source>
</evidence>
<dbReference type="GO" id="GO:0006313">
    <property type="term" value="P:DNA transposition"/>
    <property type="evidence" value="ECO:0007669"/>
    <property type="project" value="InterPro"/>
</dbReference>
<dbReference type="InterPro" id="IPR003346">
    <property type="entry name" value="Transposase_20"/>
</dbReference>
<dbReference type="NCBIfam" id="NF033542">
    <property type="entry name" value="transpos_IS110"/>
    <property type="match status" value="1"/>
</dbReference>
<dbReference type="GO" id="GO:0004803">
    <property type="term" value="F:transposase activity"/>
    <property type="evidence" value="ECO:0007669"/>
    <property type="project" value="InterPro"/>
</dbReference>
<proteinExistence type="predicted"/>
<accession>A0A1X0JJA6</accession>
<feature type="non-terminal residue" evidence="3">
    <location>
        <position position="367"/>
    </location>
</feature>